<feature type="compositionally biased region" description="Basic and acidic residues" evidence="1">
    <location>
        <begin position="30"/>
        <end position="44"/>
    </location>
</feature>
<gene>
    <name evidence="2" type="ORF">NDU88_007554</name>
</gene>
<evidence type="ECO:0000256" key="1">
    <source>
        <dbReference type="SAM" id="MobiDB-lite"/>
    </source>
</evidence>
<comment type="caution">
    <text evidence="2">The sequence shown here is derived from an EMBL/GenBank/DDBJ whole genome shotgun (WGS) entry which is preliminary data.</text>
</comment>
<keyword evidence="3" id="KW-1185">Reference proteome</keyword>
<dbReference type="EMBL" id="JANPWB010000014">
    <property type="protein sequence ID" value="KAJ1102508.1"/>
    <property type="molecule type" value="Genomic_DNA"/>
</dbReference>
<sequence>MRNKRSQWERKQDGCRIAEAALPCPPQTPADRRSAERGAADRKPLPCVSHPRPSFGIGSTSSEAIGGSCQRVRPRLIRRHVALRTTWTRSDRAQQRVGKAE</sequence>
<evidence type="ECO:0000313" key="3">
    <source>
        <dbReference type="Proteomes" id="UP001066276"/>
    </source>
</evidence>
<dbReference type="Proteomes" id="UP001066276">
    <property type="component" value="Chromosome 10"/>
</dbReference>
<evidence type="ECO:0000313" key="2">
    <source>
        <dbReference type="EMBL" id="KAJ1102508.1"/>
    </source>
</evidence>
<protein>
    <submittedName>
        <fullName evidence="2">Uncharacterized protein</fullName>
    </submittedName>
</protein>
<reference evidence="2" key="1">
    <citation type="journal article" date="2022" name="bioRxiv">
        <title>Sequencing and chromosome-scale assembly of the giantPleurodeles waltlgenome.</title>
        <authorList>
            <person name="Brown T."/>
            <person name="Elewa A."/>
            <person name="Iarovenko S."/>
            <person name="Subramanian E."/>
            <person name="Araus A.J."/>
            <person name="Petzold A."/>
            <person name="Susuki M."/>
            <person name="Suzuki K.-i.T."/>
            <person name="Hayashi T."/>
            <person name="Toyoda A."/>
            <person name="Oliveira C."/>
            <person name="Osipova E."/>
            <person name="Leigh N.D."/>
            <person name="Simon A."/>
            <person name="Yun M.H."/>
        </authorList>
    </citation>
    <scope>NUCLEOTIDE SEQUENCE</scope>
    <source>
        <strain evidence="2">20211129_DDA</strain>
        <tissue evidence="2">Liver</tissue>
    </source>
</reference>
<feature type="region of interest" description="Disordered" evidence="1">
    <location>
        <begin position="19"/>
        <end position="66"/>
    </location>
</feature>
<proteinExistence type="predicted"/>
<accession>A0AAV7MNA7</accession>
<name>A0AAV7MNA7_PLEWA</name>
<dbReference type="AlphaFoldDB" id="A0AAV7MNA7"/>
<organism evidence="2 3">
    <name type="scientific">Pleurodeles waltl</name>
    <name type="common">Iberian ribbed newt</name>
    <dbReference type="NCBI Taxonomy" id="8319"/>
    <lineage>
        <taxon>Eukaryota</taxon>
        <taxon>Metazoa</taxon>
        <taxon>Chordata</taxon>
        <taxon>Craniata</taxon>
        <taxon>Vertebrata</taxon>
        <taxon>Euteleostomi</taxon>
        <taxon>Amphibia</taxon>
        <taxon>Batrachia</taxon>
        <taxon>Caudata</taxon>
        <taxon>Salamandroidea</taxon>
        <taxon>Salamandridae</taxon>
        <taxon>Pleurodelinae</taxon>
        <taxon>Pleurodeles</taxon>
    </lineage>
</organism>